<dbReference type="AlphaFoldDB" id="A0AAE4T1I3"/>
<dbReference type="GO" id="GO:0005886">
    <property type="term" value="C:plasma membrane"/>
    <property type="evidence" value="ECO:0007669"/>
    <property type="project" value="UniProtKB-SubCell"/>
</dbReference>
<keyword evidence="2" id="KW-1003">Cell membrane</keyword>
<reference evidence="7 8" key="1">
    <citation type="submission" date="2023-08" db="EMBL/GenBank/DDBJ databases">
        <title>Draft genome sequence of Thermococcus waiotapuensis WT1T, a thermophilic sulphur-dependent archaeon from order Thermococcales.</title>
        <authorList>
            <person name="Manners S.H."/>
            <person name="Carere C.R."/>
            <person name="Dhami M.K."/>
            <person name="Dobson R.C.J."/>
            <person name="Stott M.B."/>
        </authorList>
    </citation>
    <scope>NUCLEOTIDE SEQUENCE [LARGE SCALE GENOMIC DNA]</scope>
    <source>
        <strain evidence="7 8">WT1</strain>
    </source>
</reference>
<protein>
    <submittedName>
        <fullName evidence="7">CidA/LrgA family protein</fullName>
    </submittedName>
</protein>
<comment type="subcellular location">
    <subcellularLocation>
        <location evidence="1">Cell membrane</location>
        <topology evidence="1">Multi-pass membrane protein</topology>
    </subcellularLocation>
</comment>
<evidence type="ECO:0000256" key="6">
    <source>
        <dbReference type="SAM" id="Phobius"/>
    </source>
</evidence>
<comment type="caution">
    <text evidence="7">The sequence shown here is derived from an EMBL/GenBank/DDBJ whole genome shotgun (WGS) entry which is preliminary data.</text>
</comment>
<dbReference type="EMBL" id="JAVDZE010000001">
    <property type="protein sequence ID" value="MDV3103222.1"/>
    <property type="molecule type" value="Genomic_DNA"/>
</dbReference>
<feature type="transmembrane region" description="Helical" evidence="6">
    <location>
        <begin position="86"/>
        <end position="104"/>
    </location>
</feature>
<dbReference type="PANTHER" id="PTHR33931:SF2">
    <property type="entry name" value="HOLIN-LIKE PROTEIN CIDA"/>
    <property type="match status" value="1"/>
</dbReference>
<evidence type="ECO:0000256" key="4">
    <source>
        <dbReference type="ARBA" id="ARBA00022989"/>
    </source>
</evidence>
<evidence type="ECO:0000256" key="2">
    <source>
        <dbReference type="ARBA" id="ARBA00022475"/>
    </source>
</evidence>
<dbReference type="Pfam" id="PF03788">
    <property type="entry name" value="LrgA"/>
    <property type="match status" value="1"/>
</dbReference>
<evidence type="ECO:0000256" key="1">
    <source>
        <dbReference type="ARBA" id="ARBA00004651"/>
    </source>
</evidence>
<keyword evidence="8" id="KW-1185">Reference proteome</keyword>
<feature type="transmembrane region" description="Helical" evidence="6">
    <location>
        <begin position="27"/>
        <end position="47"/>
    </location>
</feature>
<keyword evidence="4 6" id="KW-1133">Transmembrane helix</keyword>
<organism evidence="7 8">
    <name type="scientific">Thermococcus waiotapuensis</name>
    <dbReference type="NCBI Taxonomy" id="90909"/>
    <lineage>
        <taxon>Archaea</taxon>
        <taxon>Methanobacteriati</taxon>
        <taxon>Methanobacteriota</taxon>
        <taxon>Thermococci</taxon>
        <taxon>Thermococcales</taxon>
        <taxon>Thermococcaceae</taxon>
        <taxon>Thermococcus</taxon>
    </lineage>
</organism>
<evidence type="ECO:0000256" key="3">
    <source>
        <dbReference type="ARBA" id="ARBA00022692"/>
    </source>
</evidence>
<keyword evidence="3 6" id="KW-0812">Transmembrane</keyword>
<dbReference type="PANTHER" id="PTHR33931">
    <property type="entry name" value="HOLIN-LIKE PROTEIN CIDA-RELATED"/>
    <property type="match status" value="1"/>
</dbReference>
<gene>
    <name evidence="7" type="ORF">RBI02_01495</name>
</gene>
<keyword evidence="5 6" id="KW-0472">Membrane</keyword>
<dbReference type="RefSeq" id="WP_315339697.1">
    <property type="nucleotide sequence ID" value="NZ_JAVDZE010000001.1"/>
</dbReference>
<dbReference type="Proteomes" id="UP001245683">
    <property type="component" value="Unassembled WGS sequence"/>
</dbReference>
<evidence type="ECO:0000313" key="7">
    <source>
        <dbReference type="EMBL" id="MDV3103222.1"/>
    </source>
</evidence>
<dbReference type="InterPro" id="IPR005538">
    <property type="entry name" value="LrgA/CidA"/>
</dbReference>
<evidence type="ECO:0000256" key="5">
    <source>
        <dbReference type="ARBA" id="ARBA00023136"/>
    </source>
</evidence>
<accession>A0AAE4T1I3</accession>
<evidence type="ECO:0000313" key="8">
    <source>
        <dbReference type="Proteomes" id="UP001245683"/>
    </source>
</evidence>
<name>A0AAE4T1I3_9EURY</name>
<proteinExistence type="predicted"/>
<feature type="transmembrane region" description="Helical" evidence="6">
    <location>
        <begin position="59"/>
        <end position="80"/>
    </location>
</feature>
<sequence length="115" mass="12499">MKPYRGLAIIFGFYALGEFTSSTLDLPIPGSVLGMLYLLTALLGGAVKLDWVESEAELFVKNMSIMFVPPGVGIMVYISLLKSQAVPIFGALTISFLITLLITAKTVELLRRGEE</sequence>